<evidence type="ECO:0000256" key="15">
    <source>
        <dbReference type="ARBA" id="ARBA00022909"/>
    </source>
</evidence>
<comment type="catalytic activity">
    <reaction evidence="20">
        <text>10-formyltetrahydrofolyl-(gamma-L-Glu)(n) + L-glutamate + ATP = 10-formyltetrahydrofolyl-(gamma-L-Glu)(n+1) + ADP + phosphate + H(+)</text>
        <dbReference type="Rhea" id="RHEA:51904"/>
        <dbReference type="Rhea" id="RHEA-COMP:13088"/>
        <dbReference type="Rhea" id="RHEA-COMP:14300"/>
        <dbReference type="ChEBI" id="CHEBI:15378"/>
        <dbReference type="ChEBI" id="CHEBI:29985"/>
        <dbReference type="ChEBI" id="CHEBI:30616"/>
        <dbReference type="ChEBI" id="CHEBI:43474"/>
        <dbReference type="ChEBI" id="CHEBI:134413"/>
        <dbReference type="ChEBI" id="CHEBI:456216"/>
        <dbReference type="EC" id="6.3.2.17"/>
    </reaction>
</comment>
<keyword evidence="15" id="KW-0289">Folate biosynthesis</keyword>
<comment type="catalytic activity">
    <reaction evidence="22">
        <text>7,8-dihydropteroate + L-glutamate + ATP = 7,8-dihydrofolate + ADP + phosphate + H(+)</text>
        <dbReference type="Rhea" id="RHEA:23584"/>
        <dbReference type="ChEBI" id="CHEBI:15378"/>
        <dbReference type="ChEBI" id="CHEBI:17839"/>
        <dbReference type="ChEBI" id="CHEBI:29985"/>
        <dbReference type="ChEBI" id="CHEBI:30616"/>
        <dbReference type="ChEBI" id="CHEBI:43474"/>
        <dbReference type="ChEBI" id="CHEBI:57451"/>
        <dbReference type="ChEBI" id="CHEBI:456216"/>
        <dbReference type="EC" id="6.3.2.12"/>
    </reaction>
</comment>
<dbReference type="PIRSF" id="PIRSF001563">
    <property type="entry name" value="Folylpolyglu_synth"/>
    <property type="match status" value="1"/>
</dbReference>
<dbReference type="Pfam" id="PF08245">
    <property type="entry name" value="Mur_ligase_M"/>
    <property type="match status" value="1"/>
</dbReference>
<evidence type="ECO:0000256" key="13">
    <source>
        <dbReference type="ARBA" id="ARBA00022840"/>
    </source>
</evidence>
<dbReference type="OrthoDB" id="9809356at2"/>
<dbReference type="Gene3D" id="3.40.1190.10">
    <property type="entry name" value="Mur-like, catalytic domain"/>
    <property type="match status" value="1"/>
</dbReference>
<evidence type="ECO:0000256" key="22">
    <source>
        <dbReference type="ARBA" id="ARBA00049161"/>
    </source>
</evidence>
<dbReference type="Gene3D" id="3.90.190.20">
    <property type="entry name" value="Mur ligase, C-terminal domain"/>
    <property type="match status" value="1"/>
</dbReference>
<dbReference type="RefSeq" id="WP_136384041.1">
    <property type="nucleotide sequence ID" value="NZ_SSOD01000004.1"/>
</dbReference>
<dbReference type="GO" id="GO:0046654">
    <property type="term" value="P:tetrahydrofolate biosynthetic process"/>
    <property type="evidence" value="ECO:0007669"/>
    <property type="project" value="UniProtKB-UniPathway"/>
</dbReference>
<evidence type="ECO:0000256" key="23">
    <source>
        <dbReference type="PIRNR" id="PIRNR001563"/>
    </source>
</evidence>
<comment type="caution">
    <text evidence="26">The sequence shown here is derived from an EMBL/GenBank/DDBJ whole genome shotgun (WGS) entry which is preliminary data.</text>
</comment>
<dbReference type="GO" id="GO:0046872">
    <property type="term" value="F:metal ion binding"/>
    <property type="evidence" value="ECO:0007669"/>
    <property type="project" value="UniProtKB-KW"/>
</dbReference>
<dbReference type="Pfam" id="PF02875">
    <property type="entry name" value="Mur_ligase_C"/>
    <property type="match status" value="1"/>
</dbReference>
<evidence type="ECO:0000256" key="14">
    <source>
        <dbReference type="ARBA" id="ARBA00022842"/>
    </source>
</evidence>
<dbReference type="GO" id="GO:0005524">
    <property type="term" value="F:ATP binding"/>
    <property type="evidence" value="ECO:0007669"/>
    <property type="project" value="UniProtKB-KW"/>
</dbReference>
<dbReference type="SUPFAM" id="SSF53623">
    <property type="entry name" value="MurD-like peptide ligases, catalytic domain"/>
    <property type="match status" value="1"/>
</dbReference>
<comment type="function">
    <text evidence="2">Functions in two distinct reactions of the de novo folate biosynthetic pathway. Catalyzes the addition of a glutamate residue to dihydropteroate (7,8-dihydropteroate or H2Pte) to form dihydrofolate (7,8-dihydrofolate monoglutamate or H2Pte-Glu). Also catalyzes successive additions of L-glutamate to tetrahydrofolate or 10-formyltetrahydrofolate or 5,10-methylenetetrahydrofolate, leading to folylpolyglutamate derivatives.</text>
</comment>
<keyword evidence="10 23" id="KW-0436">Ligase</keyword>
<evidence type="ECO:0000256" key="9">
    <source>
        <dbReference type="ARBA" id="ARBA00019357"/>
    </source>
</evidence>
<evidence type="ECO:0000256" key="3">
    <source>
        <dbReference type="ARBA" id="ARBA00004799"/>
    </source>
</evidence>
<evidence type="ECO:0000256" key="18">
    <source>
        <dbReference type="ARBA" id="ARBA00032510"/>
    </source>
</evidence>
<evidence type="ECO:0000256" key="12">
    <source>
        <dbReference type="ARBA" id="ARBA00022741"/>
    </source>
</evidence>
<comment type="cofactor">
    <cofactor evidence="1">
        <name>Mg(2+)</name>
        <dbReference type="ChEBI" id="CHEBI:18420"/>
    </cofactor>
</comment>
<evidence type="ECO:0000256" key="11">
    <source>
        <dbReference type="ARBA" id="ARBA00022723"/>
    </source>
</evidence>
<evidence type="ECO:0000256" key="20">
    <source>
        <dbReference type="ARBA" id="ARBA00047808"/>
    </source>
</evidence>
<keyword evidence="14" id="KW-0460">Magnesium</keyword>
<dbReference type="Proteomes" id="UP000307956">
    <property type="component" value="Unassembled WGS sequence"/>
</dbReference>
<dbReference type="UniPathway" id="UPA00077">
    <property type="reaction ID" value="UER00157"/>
</dbReference>
<keyword evidence="13 23" id="KW-0067">ATP-binding</keyword>
<evidence type="ECO:0000256" key="6">
    <source>
        <dbReference type="ARBA" id="ARBA00011245"/>
    </source>
</evidence>
<evidence type="ECO:0000256" key="21">
    <source>
        <dbReference type="ARBA" id="ARBA00049035"/>
    </source>
</evidence>
<comment type="similarity">
    <text evidence="5 23">Belongs to the folylpolyglutamate synthase family.</text>
</comment>
<dbReference type="GO" id="GO:0008841">
    <property type="term" value="F:dihydrofolate synthase activity"/>
    <property type="evidence" value="ECO:0007669"/>
    <property type="project" value="UniProtKB-EC"/>
</dbReference>
<evidence type="ECO:0000256" key="5">
    <source>
        <dbReference type="ARBA" id="ARBA00008276"/>
    </source>
</evidence>
<keyword evidence="27" id="KW-1185">Reference proteome</keyword>
<gene>
    <name evidence="26" type="primary">folC</name>
    <name evidence="26" type="ORF">E6O51_05815</name>
</gene>
<comment type="catalytic activity">
    <reaction evidence="19">
        <text>(6S)-5,6,7,8-tetrahydrofolyl-(gamma-L-Glu)(n) + L-glutamate + ATP = (6S)-5,6,7,8-tetrahydrofolyl-(gamma-L-Glu)(n+1) + ADP + phosphate + H(+)</text>
        <dbReference type="Rhea" id="RHEA:10580"/>
        <dbReference type="Rhea" id="RHEA-COMP:14738"/>
        <dbReference type="Rhea" id="RHEA-COMP:14740"/>
        <dbReference type="ChEBI" id="CHEBI:15378"/>
        <dbReference type="ChEBI" id="CHEBI:29985"/>
        <dbReference type="ChEBI" id="CHEBI:30616"/>
        <dbReference type="ChEBI" id="CHEBI:43474"/>
        <dbReference type="ChEBI" id="CHEBI:141005"/>
        <dbReference type="ChEBI" id="CHEBI:456216"/>
        <dbReference type="EC" id="6.3.2.17"/>
    </reaction>
</comment>
<dbReference type="InterPro" id="IPR036565">
    <property type="entry name" value="Mur-like_cat_sf"/>
</dbReference>
<keyword evidence="11" id="KW-0479">Metal-binding</keyword>
<evidence type="ECO:0000256" key="8">
    <source>
        <dbReference type="ARBA" id="ARBA00013025"/>
    </source>
</evidence>
<dbReference type="EMBL" id="SSOD01000004">
    <property type="protein sequence ID" value="THF62487.1"/>
    <property type="molecule type" value="Genomic_DNA"/>
</dbReference>
<name>A0A4V3WB99_9RHOO</name>
<dbReference type="EC" id="6.3.2.17" evidence="8"/>
<accession>A0A4V3WB99</accession>
<dbReference type="InterPro" id="IPR036615">
    <property type="entry name" value="Mur_ligase_C_dom_sf"/>
</dbReference>
<comment type="subunit">
    <text evidence="6">Monomer.</text>
</comment>
<dbReference type="PANTHER" id="PTHR11136">
    <property type="entry name" value="FOLYLPOLYGLUTAMATE SYNTHASE-RELATED"/>
    <property type="match status" value="1"/>
</dbReference>
<proteinExistence type="inferred from homology"/>
<evidence type="ECO:0000256" key="17">
    <source>
        <dbReference type="ARBA" id="ARBA00030592"/>
    </source>
</evidence>
<dbReference type="FunFam" id="3.40.1190.10:FF:000004">
    <property type="entry name" value="Dihydrofolate synthase/folylpolyglutamate synthase"/>
    <property type="match status" value="1"/>
</dbReference>
<reference evidence="26 27" key="1">
    <citation type="submission" date="2019-04" db="EMBL/GenBank/DDBJ databases">
        <title>Azoarcus rhizosphaerae sp. nov. isolated from rhizosphere of Ficus religiosa.</title>
        <authorList>
            <person name="Lin S.-Y."/>
            <person name="Hameed A."/>
            <person name="Hsu Y.-H."/>
            <person name="Young C.-C."/>
        </authorList>
    </citation>
    <scope>NUCLEOTIDE SEQUENCE [LARGE SCALE GENOMIC DNA]</scope>
    <source>
        <strain evidence="26 27">CC-YHH848</strain>
    </source>
</reference>
<dbReference type="SUPFAM" id="SSF53244">
    <property type="entry name" value="MurD-like peptide ligases, peptide-binding domain"/>
    <property type="match status" value="1"/>
</dbReference>
<evidence type="ECO:0000256" key="19">
    <source>
        <dbReference type="ARBA" id="ARBA00047493"/>
    </source>
</evidence>
<dbReference type="GO" id="GO:0005737">
    <property type="term" value="C:cytoplasm"/>
    <property type="evidence" value="ECO:0007669"/>
    <property type="project" value="TreeGrafter"/>
</dbReference>
<comment type="catalytic activity">
    <reaction evidence="21">
        <text>(6R)-5,10-methylenetetrahydrofolyl-(gamma-L-Glu)(n) + L-glutamate + ATP = (6R)-5,10-methylenetetrahydrofolyl-(gamma-L-Glu)(n+1) + ADP + phosphate + H(+)</text>
        <dbReference type="Rhea" id="RHEA:51912"/>
        <dbReference type="Rhea" id="RHEA-COMP:13257"/>
        <dbReference type="Rhea" id="RHEA-COMP:13258"/>
        <dbReference type="ChEBI" id="CHEBI:15378"/>
        <dbReference type="ChEBI" id="CHEBI:29985"/>
        <dbReference type="ChEBI" id="CHEBI:30616"/>
        <dbReference type="ChEBI" id="CHEBI:43474"/>
        <dbReference type="ChEBI" id="CHEBI:136572"/>
        <dbReference type="ChEBI" id="CHEBI:456216"/>
        <dbReference type="EC" id="6.3.2.17"/>
    </reaction>
</comment>
<evidence type="ECO:0000256" key="2">
    <source>
        <dbReference type="ARBA" id="ARBA00002714"/>
    </source>
</evidence>
<dbReference type="AlphaFoldDB" id="A0A4V3WB99"/>
<evidence type="ECO:0000256" key="10">
    <source>
        <dbReference type="ARBA" id="ARBA00022598"/>
    </source>
</evidence>
<dbReference type="NCBIfam" id="NF008101">
    <property type="entry name" value="PRK10846.1"/>
    <property type="match status" value="1"/>
</dbReference>
<dbReference type="NCBIfam" id="TIGR01499">
    <property type="entry name" value="folC"/>
    <property type="match status" value="1"/>
</dbReference>
<evidence type="ECO:0000256" key="4">
    <source>
        <dbReference type="ARBA" id="ARBA00005150"/>
    </source>
</evidence>
<feature type="domain" description="Mur ligase C-terminal" evidence="24">
    <location>
        <begin position="298"/>
        <end position="420"/>
    </location>
</feature>
<dbReference type="GO" id="GO:0046656">
    <property type="term" value="P:folic acid biosynthetic process"/>
    <property type="evidence" value="ECO:0007669"/>
    <property type="project" value="UniProtKB-KW"/>
</dbReference>
<evidence type="ECO:0000259" key="25">
    <source>
        <dbReference type="Pfam" id="PF08245"/>
    </source>
</evidence>
<comment type="pathway">
    <text evidence="3">Cofactor biosynthesis; tetrahydrofolate biosynthesis; 7,8-dihydrofolate from 2-amino-4-hydroxy-6-hydroxymethyl-7,8-dihydropteridine diphosphate and 4-aminobenzoate: step 2/2.</text>
</comment>
<evidence type="ECO:0000256" key="16">
    <source>
        <dbReference type="ARBA" id="ARBA00030048"/>
    </source>
</evidence>
<dbReference type="PANTHER" id="PTHR11136:SF0">
    <property type="entry name" value="DIHYDROFOLATE SYNTHETASE-RELATED"/>
    <property type="match status" value="1"/>
</dbReference>
<evidence type="ECO:0000313" key="26">
    <source>
        <dbReference type="EMBL" id="THF62487.1"/>
    </source>
</evidence>
<keyword evidence="12 23" id="KW-0547">Nucleotide-binding</keyword>
<dbReference type="InterPro" id="IPR001645">
    <property type="entry name" value="Folylpolyglutamate_synth"/>
</dbReference>
<evidence type="ECO:0000313" key="27">
    <source>
        <dbReference type="Proteomes" id="UP000307956"/>
    </source>
</evidence>
<dbReference type="EC" id="6.3.2.12" evidence="7"/>
<comment type="pathway">
    <text evidence="4">Cofactor biosynthesis; tetrahydrofolylpolyglutamate biosynthesis.</text>
</comment>
<evidence type="ECO:0000256" key="7">
    <source>
        <dbReference type="ARBA" id="ARBA00013023"/>
    </source>
</evidence>
<dbReference type="InterPro" id="IPR013221">
    <property type="entry name" value="Mur_ligase_cen"/>
</dbReference>
<dbReference type="GO" id="GO:0004326">
    <property type="term" value="F:tetrahydrofolylpolyglutamate synthase activity"/>
    <property type="evidence" value="ECO:0007669"/>
    <property type="project" value="UniProtKB-EC"/>
</dbReference>
<dbReference type="InterPro" id="IPR004101">
    <property type="entry name" value="Mur_ligase_C"/>
</dbReference>
<evidence type="ECO:0000259" key="24">
    <source>
        <dbReference type="Pfam" id="PF02875"/>
    </source>
</evidence>
<protein>
    <recommendedName>
        <fullName evidence="9">Dihydrofolate synthase/folylpolyglutamate synthase</fullName>
        <ecNumber evidence="7">6.3.2.12</ecNumber>
        <ecNumber evidence="8">6.3.2.17</ecNumber>
    </recommendedName>
    <alternativeName>
        <fullName evidence="18">Folylpoly-gamma-glutamate synthetase-dihydrofolate synthetase</fullName>
    </alternativeName>
    <alternativeName>
        <fullName evidence="16">Folylpolyglutamate synthetase</fullName>
    </alternativeName>
    <alternativeName>
        <fullName evidence="17">Tetrahydrofolylpolyglutamate synthase</fullName>
    </alternativeName>
</protein>
<evidence type="ECO:0000256" key="1">
    <source>
        <dbReference type="ARBA" id="ARBA00001946"/>
    </source>
</evidence>
<organism evidence="26 27">
    <name type="scientific">Pseudothauera rhizosphaerae</name>
    <dbReference type="NCBI Taxonomy" id="2565932"/>
    <lineage>
        <taxon>Bacteria</taxon>
        <taxon>Pseudomonadati</taxon>
        <taxon>Pseudomonadota</taxon>
        <taxon>Betaproteobacteria</taxon>
        <taxon>Rhodocyclales</taxon>
        <taxon>Zoogloeaceae</taxon>
        <taxon>Pseudothauera</taxon>
    </lineage>
</organism>
<sequence length="435" mass="46432">MAGSTPPSTVDGWLALIEGRHGQHIELGLERVRAVRDALGAASEAVVITVGGTNGKGSTCAMLEAILAAEGYRVGCYTSPHLLRYHERVRIGGREIDDAALAEAFAAVERARGDTPLTYFEHGTLAAWWAFCRAPLDVIVLEVGLGGRLDAVNIFDADCAIVTSVAMDHMDYLGDTREQIGFEKAGIFRAGRPAVCGDPQPPASLLEHARAIGAQLWVSGRDFGFGGDRQQWGYWRYAGPPAQGSLTRRGGLAYPALRGANQLLNASAVLTALDLLRARLPVSMQAVRQGLMLVELPGRFQVLPGRPAVVLDVAHNPQAAGVLAENLSGMGFYPETWAVLGMLADKDVEGVLALMRERVEHWLLATLPGPRGLPAEELALRLRAAGIEGDVRCFAAPREAFAAARKSAAEGDRIVAFGSFLTVADVLAAIHAERH</sequence>
<feature type="domain" description="Mur ligase central" evidence="25">
    <location>
        <begin position="50"/>
        <end position="190"/>
    </location>
</feature>